<dbReference type="Gene3D" id="3.90.76.10">
    <property type="entry name" value="Dipeptide-binding Protein, Domain 1"/>
    <property type="match status" value="1"/>
</dbReference>
<dbReference type="Gene3D" id="3.40.190.10">
    <property type="entry name" value="Periplasmic binding protein-like II"/>
    <property type="match status" value="1"/>
</dbReference>
<dbReference type="PIRSF" id="PIRSF002741">
    <property type="entry name" value="MppA"/>
    <property type="match status" value="1"/>
</dbReference>
<feature type="region of interest" description="Disordered" evidence="3">
    <location>
        <begin position="1"/>
        <end position="28"/>
    </location>
</feature>
<dbReference type="InterPro" id="IPR000914">
    <property type="entry name" value="SBP_5_dom"/>
</dbReference>
<comment type="caution">
    <text evidence="5">The sequence shown here is derived from an EMBL/GenBank/DDBJ whole genome shotgun (WGS) entry which is preliminary data.</text>
</comment>
<evidence type="ECO:0000259" key="4">
    <source>
        <dbReference type="Pfam" id="PF00496"/>
    </source>
</evidence>
<sequence>MMSIAREKRNCRSRREEPMSRSCQDTRRNRFTRRDLLIGTIALGSTLLAACGNQSQGTSAPATSQTAGIGSTSTQQSMPAATPRGTTPTVIKQRPVLRIGVQGLPPNLDPHQQLSNVGTRVTYSIFDYLIRRDFLSGPQPGNGFQLVPWVAQEWKRLDDFTIEFTLREDVKFHDGTKLTADDVLFTFERLLQNTPDPLREAASYFSTVAEVKALDSRHIRFITKYPDPIFEKRISSWGGWLLPRAAYEKLGMDEFARRPVGTGPYRVAEFVPDDRLILEPHDDYFGGKPTASRIIFKVIPEIQARVTALIAGEVDLITNVPPDQLPVLQRASDIEIHSIPLANCHVLRYNCNHPVLKDKRLRQALNLAINRELLVKTLWNGQAVLMRSHQFQDYGSLYNTQRPYLPYDPQRAKELVQASGYDGSTIRYNNKPGYYTLGNEAAQAIVEMWREIGIKAEVQLIYWADLPKEERMVGSWSNSNYLADPEGAFWLRWGPGTATQRDWWTPENPRFNELGEQQRRTLDQQFRYQAFQQALDIWEEEAPGTVLWIPIEHYAIRRTVRWTPYSFYYMDLRPDNLSFFS</sequence>
<dbReference type="AlphaFoldDB" id="A0A7C5RTZ8"/>
<accession>A0A7C5RTZ8</accession>
<organism evidence="5">
    <name type="scientific">Thermomicrobium roseum</name>
    <dbReference type="NCBI Taxonomy" id="500"/>
    <lineage>
        <taxon>Bacteria</taxon>
        <taxon>Pseudomonadati</taxon>
        <taxon>Thermomicrobiota</taxon>
        <taxon>Thermomicrobia</taxon>
        <taxon>Thermomicrobiales</taxon>
        <taxon>Thermomicrobiaceae</taxon>
        <taxon>Thermomicrobium</taxon>
    </lineage>
</organism>
<evidence type="ECO:0000256" key="2">
    <source>
        <dbReference type="ARBA" id="ARBA00022729"/>
    </source>
</evidence>
<name>A0A7C5RTZ8_THERO</name>
<reference evidence="5" key="1">
    <citation type="journal article" date="2020" name="mSystems">
        <title>Genome- and Community-Level Interaction Insights into Carbon Utilization and Element Cycling Functions of Hydrothermarchaeota in Hydrothermal Sediment.</title>
        <authorList>
            <person name="Zhou Z."/>
            <person name="Liu Y."/>
            <person name="Xu W."/>
            <person name="Pan J."/>
            <person name="Luo Z.H."/>
            <person name="Li M."/>
        </authorList>
    </citation>
    <scope>NUCLEOTIDE SEQUENCE [LARGE SCALE GENOMIC DNA]</scope>
    <source>
        <strain evidence="5">SpSt-1065</strain>
    </source>
</reference>
<dbReference type="Gene3D" id="3.10.105.10">
    <property type="entry name" value="Dipeptide-binding Protein, Domain 3"/>
    <property type="match status" value="1"/>
</dbReference>
<dbReference type="GO" id="GO:1904680">
    <property type="term" value="F:peptide transmembrane transporter activity"/>
    <property type="evidence" value="ECO:0007669"/>
    <property type="project" value="TreeGrafter"/>
</dbReference>
<evidence type="ECO:0000256" key="1">
    <source>
        <dbReference type="ARBA" id="ARBA00005695"/>
    </source>
</evidence>
<dbReference type="GO" id="GO:0030288">
    <property type="term" value="C:outer membrane-bounded periplasmic space"/>
    <property type="evidence" value="ECO:0007669"/>
    <property type="project" value="UniProtKB-ARBA"/>
</dbReference>
<dbReference type="InterPro" id="IPR039424">
    <property type="entry name" value="SBP_5"/>
</dbReference>
<evidence type="ECO:0000313" key="5">
    <source>
        <dbReference type="EMBL" id="HHM96062.1"/>
    </source>
</evidence>
<dbReference type="Pfam" id="PF00496">
    <property type="entry name" value="SBP_bac_5"/>
    <property type="match status" value="1"/>
</dbReference>
<keyword evidence="2" id="KW-0732">Signal</keyword>
<dbReference type="InterPro" id="IPR023765">
    <property type="entry name" value="SBP_5_CS"/>
</dbReference>
<proteinExistence type="inferred from homology"/>
<dbReference type="SUPFAM" id="SSF53850">
    <property type="entry name" value="Periplasmic binding protein-like II"/>
    <property type="match status" value="1"/>
</dbReference>
<dbReference type="GO" id="GO:0015833">
    <property type="term" value="P:peptide transport"/>
    <property type="evidence" value="ECO:0007669"/>
    <property type="project" value="TreeGrafter"/>
</dbReference>
<gene>
    <name evidence="5" type="ORF">ENM21_02480</name>
</gene>
<dbReference type="InterPro" id="IPR030678">
    <property type="entry name" value="Peptide/Ni-bd"/>
</dbReference>
<comment type="similarity">
    <text evidence="1">Belongs to the bacterial solute-binding protein 5 family.</text>
</comment>
<dbReference type="EMBL" id="DRWX01000124">
    <property type="protein sequence ID" value="HHM96062.1"/>
    <property type="molecule type" value="Genomic_DNA"/>
</dbReference>
<dbReference type="GO" id="GO:0043190">
    <property type="term" value="C:ATP-binding cassette (ABC) transporter complex"/>
    <property type="evidence" value="ECO:0007669"/>
    <property type="project" value="InterPro"/>
</dbReference>
<dbReference type="PANTHER" id="PTHR30290">
    <property type="entry name" value="PERIPLASMIC BINDING COMPONENT OF ABC TRANSPORTER"/>
    <property type="match status" value="1"/>
</dbReference>
<protein>
    <submittedName>
        <fullName evidence="5">Oligopeptide ABC transporter substrate-binding protein</fullName>
    </submittedName>
</protein>
<dbReference type="CDD" id="cd08515">
    <property type="entry name" value="PBP2_NikA_DppA_OppA_like_10"/>
    <property type="match status" value="1"/>
</dbReference>
<dbReference type="PROSITE" id="PS01040">
    <property type="entry name" value="SBP_BACTERIAL_5"/>
    <property type="match status" value="1"/>
</dbReference>
<evidence type="ECO:0000256" key="3">
    <source>
        <dbReference type="SAM" id="MobiDB-lite"/>
    </source>
</evidence>
<feature type="domain" description="Solute-binding protein family 5" evidence="4">
    <location>
        <begin position="145"/>
        <end position="493"/>
    </location>
</feature>
<feature type="region of interest" description="Disordered" evidence="3">
    <location>
        <begin position="52"/>
        <end position="87"/>
    </location>
</feature>
<dbReference type="PANTHER" id="PTHR30290:SF38">
    <property type="entry name" value="D,D-DIPEPTIDE-BINDING PERIPLASMIC PROTEIN DDPA-RELATED"/>
    <property type="match status" value="1"/>
</dbReference>